<organism evidence="3 4">
    <name type="scientific">Novosphingobium fuchskuhlense</name>
    <dbReference type="NCBI Taxonomy" id="1117702"/>
    <lineage>
        <taxon>Bacteria</taxon>
        <taxon>Pseudomonadati</taxon>
        <taxon>Pseudomonadota</taxon>
        <taxon>Alphaproteobacteria</taxon>
        <taxon>Sphingomonadales</taxon>
        <taxon>Sphingomonadaceae</taxon>
        <taxon>Novosphingobium</taxon>
    </lineage>
</organism>
<evidence type="ECO:0000256" key="1">
    <source>
        <dbReference type="SAM" id="MobiDB-lite"/>
    </source>
</evidence>
<proteinExistence type="predicted"/>
<evidence type="ECO:0008006" key="5">
    <source>
        <dbReference type="Google" id="ProtNLM"/>
    </source>
</evidence>
<gene>
    <name evidence="3" type="ORF">AQZ52_17075</name>
</gene>
<protein>
    <recommendedName>
        <fullName evidence="5">ATP-dependent RNA helicase</fullName>
    </recommendedName>
</protein>
<dbReference type="InterPro" id="IPR024572">
    <property type="entry name" value="RcnB"/>
</dbReference>
<sequence>MRFSQTGAVTMAAKSVFKSSASALLALALGTAALIPASAVAQERDQRGPAARGMERSAPPAMPRPSMPAVRPAQTQAPAWQSRSPAANPQPSWAGRPTFSQGSQAPQPSRQPSANPGGWNGQPAWRGDSGRGDRERGDRGNGVNPAGQPAFGRPGGWVQGGQGGTSTPAWQDRNPGGRPNDGRPNDGRPNTGRPNDGRPADGRGQSWNQDNQGRWYHAENGTWRQDRGGQWYRDTNRGANSWRDNNGNRDRNWDRSWQQNRGNGWGYNNGWRGNDRGWGYNNDGRAWDRDGWRHDNRYDWQRWRSRNRTTFSLGLYYAPWQDYSYSRFGIGVIIGAPFYDQRYWIADPYAYRLPPAWGPYRWVRYYDDALLVDIYTGEVVDAIYDIFW</sequence>
<evidence type="ECO:0000313" key="4">
    <source>
        <dbReference type="Proteomes" id="UP000058012"/>
    </source>
</evidence>
<feature type="region of interest" description="Disordered" evidence="1">
    <location>
        <begin position="41"/>
        <end position="259"/>
    </location>
</feature>
<feature type="compositionally biased region" description="Polar residues" evidence="1">
    <location>
        <begin position="98"/>
        <end position="114"/>
    </location>
</feature>
<accession>A0A117UTD9</accession>
<evidence type="ECO:0000313" key="3">
    <source>
        <dbReference type="EMBL" id="KUR70515.1"/>
    </source>
</evidence>
<evidence type="ECO:0000256" key="2">
    <source>
        <dbReference type="SAM" id="SignalP"/>
    </source>
</evidence>
<comment type="caution">
    <text evidence="3">The sequence shown here is derived from an EMBL/GenBank/DDBJ whole genome shotgun (WGS) entry which is preliminary data.</text>
</comment>
<feature type="compositionally biased region" description="Basic and acidic residues" evidence="1">
    <location>
        <begin position="128"/>
        <end position="139"/>
    </location>
</feature>
<dbReference type="EMBL" id="LLZS01000009">
    <property type="protein sequence ID" value="KUR70515.1"/>
    <property type="molecule type" value="Genomic_DNA"/>
</dbReference>
<dbReference type="Gene3D" id="3.10.450.160">
    <property type="entry name" value="inner membrane protein cigr"/>
    <property type="match status" value="1"/>
</dbReference>
<keyword evidence="2" id="KW-0732">Signal</keyword>
<name>A0A117UTD9_9SPHN</name>
<keyword evidence="4" id="KW-1185">Reference proteome</keyword>
<dbReference type="AlphaFoldDB" id="A0A117UTD9"/>
<feature type="chain" id="PRO_5007156914" description="ATP-dependent RNA helicase" evidence="2">
    <location>
        <begin position="42"/>
        <end position="388"/>
    </location>
</feature>
<feature type="compositionally biased region" description="Polar residues" evidence="1">
    <location>
        <begin position="74"/>
        <end position="91"/>
    </location>
</feature>
<feature type="compositionally biased region" description="Gly residues" evidence="1">
    <location>
        <begin position="153"/>
        <end position="164"/>
    </location>
</feature>
<reference evidence="3 4" key="1">
    <citation type="submission" date="2015-10" db="EMBL/GenBank/DDBJ databases">
        <title>Draft genome sequence of Novosphingobium fuchskuhlense DSM 25065 isolated from a surface water sample of the southwest basin of Lake Grosse Fuchskuhle.</title>
        <authorList>
            <person name="Ruckert C."/>
            <person name="Winkler A."/>
            <person name="Glaeser J."/>
            <person name="Grossart H.-P."/>
            <person name="Kalinowski J."/>
            <person name="Glaeser S."/>
        </authorList>
    </citation>
    <scope>NUCLEOTIDE SEQUENCE [LARGE SCALE GENOMIC DNA]</scope>
    <source>
        <strain evidence="3 4">FNE08-7</strain>
    </source>
</reference>
<feature type="signal peptide" evidence="2">
    <location>
        <begin position="1"/>
        <end position="41"/>
    </location>
</feature>
<dbReference type="Pfam" id="PF11776">
    <property type="entry name" value="RcnB"/>
    <property type="match status" value="1"/>
</dbReference>
<dbReference type="Proteomes" id="UP000058012">
    <property type="component" value="Unassembled WGS sequence"/>
</dbReference>
<dbReference type="STRING" id="1117702.AQZ52_17075"/>